<feature type="region of interest" description="Disordered" evidence="1">
    <location>
        <begin position="94"/>
        <end position="117"/>
    </location>
</feature>
<feature type="compositionally biased region" description="Pro residues" evidence="1">
    <location>
        <begin position="105"/>
        <end position="117"/>
    </location>
</feature>
<evidence type="ECO:0000256" key="2">
    <source>
        <dbReference type="SAM" id="SignalP"/>
    </source>
</evidence>
<feature type="signal peptide" evidence="2">
    <location>
        <begin position="1"/>
        <end position="19"/>
    </location>
</feature>
<organism evidence="3">
    <name type="scientific">Cupriavidus necator</name>
    <name type="common">Alcaligenes eutrophus</name>
    <name type="synonym">Ralstonia eutropha</name>
    <dbReference type="NCBI Taxonomy" id="106590"/>
    <lineage>
        <taxon>Bacteria</taxon>
        <taxon>Pseudomonadati</taxon>
        <taxon>Pseudomonadota</taxon>
        <taxon>Betaproteobacteria</taxon>
        <taxon>Burkholderiales</taxon>
        <taxon>Burkholderiaceae</taxon>
        <taxon>Cupriavidus</taxon>
    </lineage>
</organism>
<name>A0A1K0IJJ8_CUPNE</name>
<evidence type="ECO:0008006" key="4">
    <source>
        <dbReference type="Google" id="ProtNLM"/>
    </source>
</evidence>
<dbReference type="AlphaFoldDB" id="A0A1K0IJJ8"/>
<feature type="chain" id="PRO_5012091694" description="Cobalt transporter" evidence="2">
    <location>
        <begin position="20"/>
        <end position="117"/>
    </location>
</feature>
<gene>
    <name evidence="3" type="ORF">CNECB9_3940040</name>
</gene>
<dbReference type="EMBL" id="FMSH01000328">
    <property type="protein sequence ID" value="SCU80106.1"/>
    <property type="molecule type" value="Genomic_DNA"/>
</dbReference>
<sequence>MSRVVAILLILMLPLQAFAAVERQLAHASGALLDHMVVHVEHVPHHHDDDGDMQADDSASSALHQLDFDYGSNFQAIVLMPLLAPLAPHAYPAPGFHSSTLPDPTGSPPLRPPHAPA</sequence>
<keyword evidence="2" id="KW-0732">Signal</keyword>
<accession>A0A1K0IJJ8</accession>
<proteinExistence type="predicted"/>
<evidence type="ECO:0000256" key="1">
    <source>
        <dbReference type="SAM" id="MobiDB-lite"/>
    </source>
</evidence>
<protein>
    <recommendedName>
        <fullName evidence="4">Cobalt transporter</fullName>
    </recommendedName>
</protein>
<evidence type="ECO:0000313" key="3">
    <source>
        <dbReference type="EMBL" id="SCU80106.1"/>
    </source>
</evidence>
<reference evidence="3" key="1">
    <citation type="submission" date="2016-09" db="EMBL/GenBank/DDBJ databases">
        <authorList>
            <person name="Capua I."/>
            <person name="De Benedictis P."/>
            <person name="Joannis T."/>
            <person name="Lombin L.H."/>
            <person name="Cattoli G."/>
        </authorList>
    </citation>
    <scope>NUCLEOTIDE SEQUENCE</scope>
    <source>
        <strain evidence="3">B9</strain>
    </source>
</reference>